<dbReference type="FunFam" id="1.20.272.10:FF:000001">
    <property type="entry name" value="Putative AAA family ATPase"/>
    <property type="match status" value="1"/>
</dbReference>
<dbReference type="Gene3D" id="1.10.8.60">
    <property type="match status" value="1"/>
</dbReference>
<dbReference type="SMART" id="SM00382">
    <property type="entry name" value="AAA"/>
    <property type="match status" value="1"/>
</dbReference>
<dbReference type="InterPro" id="IPR003593">
    <property type="entry name" value="AAA+_ATPase"/>
</dbReference>
<keyword evidence="9" id="KW-1185">Reference proteome</keyword>
<dbReference type="GO" id="GO:0000731">
    <property type="term" value="P:DNA synthesis involved in DNA repair"/>
    <property type="evidence" value="ECO:0007669"/>
    <property type="project" value="TreeGrafter"/>
</dbReference>
<proteinExistence type="inferred from homology"/>
<dbReference type="InterPro" id="IPR008824">
    <property type="entry name" value="RuvB-like_N"/>
</dbReference>
<reference evidence="8 9" key="1">
    <citation type="submission" date="2016-02" db="EMBL/GenBank/DDBJ databases">
        <title>Genome sequence of Tissierella creatinophila DSM 6911.</title>
        <authorList>
            <person name="Poehlein A."/>
            <person name="Daniel R."/>
        </authorList>
    </citation>
    <scope>NUCLEOTIDE SEQUENCE [LARGE SCALE GENOMIC DNA]</scope>
    <source>
        <strain evidence="8 9">DSM 6911</strain>
    </source>
</reference>
<dbReference type="AlphaFoldDB" id="A0A1U7M9D4"/>
<evidence type="ECO:0000256" key="3">
    <source>
        <dbReference type="ARBA" id="ARBA00020776"/>
    </source>
</evidence>
<dbReference type="CDD" id="cd00009">
    <property type="entry name" value="AAA"/>
    <property type="match status" value="1"/>
</dbReference>
<dbReference type="GO" id="GO:0008047">
    <property type="term" value="F:enzyme activator activity"/>
    <property type="evidence" value="ECO:0007669"/>
    <property type="project" value="TreeGrafter"/>
</dbReference>
<dbReference type="FunFam" id="1.10.8.60:FF:000029">
    <property type="entry name" value="Replication-associated recombination protein A"/>
    <property type="match status" value="1"/>
</dbReference>
<dbReference type="SUPFAM" id="SSF48019">
    <property type="entry name" value="post-AAA+ oligomerization domain-like"/>
    <property type="match status" value="1"/>
</dbReference>
<dbReference type="Proteomes" id="UP000186112">
    <property type="component" value="Unassembled WGS sequence"/>
</dbReference>
<dbReference type="InterPro" id="IPR008921">
    <property type="entry name" value="DNA_pol3_clamp-load_cplx_C"/>
</dbReference>
<dbReference type="Gene3D" id="1.20.272.10">
    <property type="match status" value="1"/>
</dbReference>
<keyword evidence="6" id="KW-0067">ATP-binding</keyword>
<dbReference type="Pfam" id="PF05496">
    <property type="entry name" value="RuvB_N"/>
    <property type="match status" value="1"/>
</dbReference>
<dbReference type="GO" id="GO:0006261">
    <property type="term" value="P:DNA-templated DNA replication"/>
    <property type="evidence" value="ECO:0007669"/>
    <property type="project" value="TreeGrafter"/>
</dbReference>
<keyword evidence="4" id="KW-0235">DNA replication</keyword>
<dbReference type="InterPro" id="IPR051314">
    <property type="entry name" value="AAA_ATPase_RarA/MGS1/WRNIP1"/>
</dbReference>
<dbReference type="Gene3D" id="3.40.50.300">
    <property type="entry name" value="P-loop containing nucleotide triphosphate hydrolases"/>
    <property type="match status" value="1"/>
</dbReference>
<dbReference type="GO" id="GO:0009378">
    <property type="term" value="F:four-way junction helicase activity"/>
    <property type="evidence" value="ECO:0007669"/>
    <property type="project" value="InterPro"/>
</dbReference>
<dbReference type="EMBL" id="LTDM01000001">
    <property type="protein sequence ID" value="OLS03895.1"/>
    <property type="molecule type" value="Genomic_DNA"/>
</dbReference>
<protein>
    <recommendedName>
        <fullName evidence="3">Replication-associated recombination protein A</fullName>
    </recommendedName>
</protein>
<dbReference type="Pfam" id="PF16193">
    <property type="entry name" value="AAA_assoc_2"/>
    <property type="match status" value="1"/>
</dbReference>
<dbReference type="GO" id="GO:0003677">
    <property type="term" value="F:DNA binding"/>
    <property type="evidence" value="ECO:0007669"/>
    <property type="project" value="InterPro"/>
</dbReference>
<dbReference type="GO" id="GO:0006310">
    <property type="term" value="P:DNA recombination"/>
    <property type="evidence" value="ECO:0007669"/>
    <property type="project" value="InterPro"/>
</dbReference>
<evidence type="ECO:0000256" key="2">
    <source>
        <dbReference type="ARBA" id="ARBA00008959"/>
    </source>
</evidence>
<comment type="caution">
    <text evidence="8">The sequence shown here is derived from an EMBL/GenBank/DDBJ whole genome shotgun (WGS) entry which is preliminary data.</text>
</comment>
<dbReference type="Pfam" id="PF12002">
    <property type="entry name" value="MgsA_C"/>
    <property type="match status" value="1"/>
</dbReference>
<evidence type="ECO:0000256" key="6">
    <source>
        <dbReference type="ARBA" id="ARBA00022840"/>
    </source>
</evidence>
<dbReference type="PANTHER" id="PTHR13779">
    <property type="entry name" value="WERNER HELICASE-INTERACTING PROTEIN 1 FAMILY MEMBER"/>
    <property type="match status" value="1"/>
</dbReference>
<dbReference type="CDD" id="cd18139">
    <property type="entry name" value="HLD_clamp_RarA"/>
    <property type="match status" value="1"/>
</dbReference>
<evidence type="ECO:0000256" key="4">
    <source>
        <dbReference type="ARBA" id="ARBA00022705"/>
    </source>
</evidence>
<comment type="similarity">
    <text evidence="2">Belongs to the AAA ATPase family. RarA/MGS1/WRNIP1 subfamily.</text>
</comment>
<dbReference type="FunFam" id="1.10.3710.10:FF:000003">
    <property type="entry name" value="ATPase, AAA family protein"/>
    <property type="match status" value="1"/>
</dbReference>
<dbReference type="FunFam" id="3.40.50.300:FF:000137">
    <property type="entry name" value="Replication-associated recombination protein A"/>
    <property type="match status" value="1"/>
</dbReference>
<dbReference type="GO" id="GO:0005524">
    <property type="term" value="F:ATP binding"/>
    <property type="evidence" value="ECO:0007669"/>
    <property type="project" value="UniProtKB-KW"/>
</dbReference>
<evidence type="ECO:0000313" key="9">
    <source>
        <dbReference type="Proteomes" id="UP000186112"/>
    </source>
</evidence>
<organism evidence="8 9">
    <name type="scientific">Tissierella creatinophila DSM 6911</name>
    <dbReference type="NCBI Taxonomy" id="1123403"/>
    <lineage>
        <taxon>Bacteria</taxon>
        <taxon>Bacillati</taxon>
        <taxon>Bacillota</taxon>
        <taxon>Tissierellia</taxon>
        <taxon>Tissierellales</taxon>
        <taxon>Tissierellaceae</taxon>
        <taxon>Tissierella</taxon>
    </lineage>
</organism>
<dbReference type="PANTHER" id="PTHR13779:SF7">
    <property type="entry name" value="ATPASE WRNIP1"/>
    <property type="match status" value="1"/>
</dbReference>
<feature type="domain" description="AAA+ ATPase" evidence="7">
    <location>
        <begin position="63"/>
        <end position="180"/>
    </location>
</feature>
<gene>
    <name evidence="8" type="primary">rarA</name>
    <name evidence="8" type="ORF">TICRE_00220</name>
</gene>
<dbReference type="InterPro" id="IPR027417">
    <property type="entry name" value="P-loop_NTPase"/>
</dbReference>
<dbReference type="InterPro" id="IPR032423">
    <property type="entry name" value="AAA_assoc_2"/>
</dbReference>
<name>A0A1U7M9D4_TISCR</name>
<keyword evidence="5" id="KW-0547">Nucleotide-binding</keyword>
<evidence type="ECO:0000256" key="1">
    <source>
        <dbReference type="ARBA" id="ARBA00002393"/>
    </source>
</evidence>
<sequence>MECLLELKEGDRMDLFTLSMEEKLKRNAPLADRLRPRKLDEFVGQDHLLGEDKFLNRSIKADRITSMILYGPPGIGKTTLAMIIANTTAMKFEKLSAVTSGVKDIREVIKNAEEYLKIYNKRTILFIDEIHRFNKSQQDALLPFVERGIIILIGATTENPYFEINKALLSRAMVLSLKPLSDKDLLDLLNKALKDKERGLGCYNVEIDKEAIDYLISISEGDGRVLLNSLEIGVLSTSENKDGIRIIDLETIKNSILIKTAKYDKGGDEHYNTISAFIKSMRGTDPDATLYYLAKMINAGEDPKFIARRIIIAASEDVGNADPNALVIANACFEAVRNIGMPEGRIVLAQGALYVATAPKSNSSYLAIDKALEDIREKRVGEIPAHLKDTHYLGAKELGSGEGYKYPHDYKDSFIKQDYLPLEYRDKKYYNPTQNGYEKEIKMRLDKLFDNKE</sequence>
<dbReference type="InterPro" id="IPR021886">
    <property type="entry name" value="MgsA_C"/>
</dbReference>
<accession>A0A1U7M9D4</accession>
<comment type="function">
    <text evidence="1">DNA-dependent ATPase that plays important roles in cellular responses to stalled DNA replication processes.</text>
</comment>
<dbReference type="GO" id="GO:0017116">
    <property type="term" value="F:single-stranded DNA helicase activity"/>
    <property type="evidence" value="ECO:0007669"/>
    <property type="project" value="TreeGrafter"/>
</dbReference>
<dbReference type="SUPFAM" id="SSF52540">
    <property type="entry name" value="P-loop containing nucleoside triphosphate hydrolases"/>
    <property type="match status" value="1"/>
</dbReference>
<evidence type="ECO:0000256" key="5">
    <source>
        <dbReference type="ARBA" id="ARBA00022741"/>
    </source>
</evidence>
<dbReference type="Gene3D" id="1.10.3710.10">
    <property type="entry name" value="DNA polymerase III clamp loader subunits, C-terminal domain"/>
    <property type="match status" value="1"/>
</dbReference>
<evidence type="ECO:0000259" key="7">
    <source>
        <dbReference type="SMART" id="SM00382"/>
    </source>
</evidence>
<evidence type="ECO:0000313" key="8">
    <source>
        <dbReference type="EMBL" id="OLS03895.1"/>
    </source>
</evidence>